<keyword evidence="3" id="KW-1185">Reference proteome</keyword>
<dbReference type="Proteomes" id="UP001151760">
    <property type="component" value="Unassembled WGS sequence"/>
</dbReference>
<name>A0ABQ5AB37_9ASTR</name>
<gene>
    <name evidence="2" type="ORF">Tco_0821004</name>
</gene>
<protein>
    <submittedName>
        <fullName evidence="2">Uncharacterized protein</fullName>
    </submittedName>
</protein>
<proteinExistence type="predicted"/>
<feature type="region of interest" description="Disordered" evidence="1">
    <location>
        <begin position="194"/>
        <end position="216"/>
    </location>
</feature>
<sequence>MKKKCVMKLNEKQKTVLDSKVPVTKTRFEITRSSTVTIQGMVLDTLEILHVVSCGPNPPPEHLDDDIPCNSPNLLRRSMIKWYHEEFDLKSALFSHMNKKKSSNKNTTNYRIYHALMEALISDEDAMDKEVADRTRVGLKEKEDLILPLMGSANLLPKDDDQSSQTDKGVCAICFTKQHQLLTLTGWQITDTRDDGADSSMHRSDPESETPLEYNL</sequence>
<dbReference type="EMBL" id="BQNB010012148">
    <property type="protein sequence ID" value="GJS99834.1"/>
    <property type="molecule type" value="Genomic_DNA"/>
</dbReference>
<evidence type="ECO:0000313" key="2">
    <source>
        <dbReference type="EMBL" id="GJS99834.1"/>
    </source>
</evidence>
<evidence type="ECO:0000313" key="3">
    <source>
        <dbReference type="Proteomes" id="UP001151760"/>
    </source>
</evidence>
<reference evidence="2" key="1">
    <citation type="journal article" date="2022" name="Int. J. Mol. Sci.">
        <title>Draft Genome of Tanacetum Coccineum: Genomic Comparison of Closely Related Tanacetum-Family Plants.</title>
        <authorList>
            <person name="Yamashiro T."/>
            <person name="Shiraishi A."/>
            <person name="Nakayama K."/>
            <person name="Satake H."/>
        </authorList>
    </citation>
    <scope>NUCLEOTIDE SEQUENCE</scope>
</reference>
<feature type="compositionally biased region" description="Basic and acidic residues" evidence="1">
    <location>
        <begin position="194"/>
        <end position="206"/>
    </location>
</feature>
<evidence type="ECO:0000256" key="1">
    <source>
        <dbReference type="SAM" id="MobiDB-lite"/>
    </source>
</evidence>
<reference evidence="2" key="2">
    <citation type="submission" date="2022-01" db="EMBL/GenBank/DDBJ databases">
        <authorList>
            <person name="Yamashiro T."/>
            <person name="Shiraishi A."/>
            <person name="Satake H."/>
            <person name="Nakayama K."/>
        </authorList>
    </citation>
    <scope>NUCLEOTIDE SEQUENCE</scope>
</reference>
<accession>A0ABQ5AB37</accession>
<comment type="caution">
    <text evidence="2">The sequence shown here is derived from an EMBL/GenBank/DDBJ whole genome shotgun (WGS) entry which is preliminary data.</text>
</comment>
<organism evidence="2 3">
    <name type="scientific">Tanacetum coccineum</name>
    <dbReference type="NCBI Taxonomy" id="301880"/>
    <lineage>
        <taxon>Eukaryota</taxon>
        <taxon>Viridiplantae</taxon>
        <taxon>Streptophyta</taxon>
        <taxon>Embryophyta</taxon>
        <taxon>Tracheophyta</taxon>
        <taxon>Spermatophyta</taxon>
        <taxon>Magnoliopsida</taxon>
        <taxon>eudicotyledons</taxon>
        <taxon>Gunneridae</taxon>
        <taxon>Pentapetalae</taxon>
        <taxon>asterids</taxon>
        <taxon>campanulids</taxon>
        <taxon>Asterales</taxon>
        <taxon>Asteraceae</taxon>
        <taxon>Asteroideae</taxon>
        <taxon>Anthemideae</taxon>
        <taxon>Anthemidinae</taxon>
        <taxon>Tanacetum</taxon>
    </lineage>
</organism>